<proteinExistence type="predicted"/>
<dbReference type="AlphaFoldDB" id="A0A0E9Q369"/>
<organism evidence="1">
    <name type="scientific">Anguilla anguilla</name>
    <name type="common">European freshwater eel</name>
    <name type="synonym">Muraena anguilla</name>
    <dbReference type="NCBI Taxonomy" id="7936"/>
    <lineage>
        <taxon>Eukaryota</taxon>
        <taxon>Metazoa</taxon>
        <taxon>Chordata</taxon>
        <taxon>Craniata</taxon>
        <taxon>Vertebrata</taxon>
        <taxon>Euteleostomi</taxon>
        <taxon>Actinopterygii</taxon>
        <taxon>Neopterygii</taxon>
        <taxon>Teleostei</taxon>
        <taxon>Anguilliformes</taxon>
        <taxon>Anguillidae</taxon>
        <taxon>Anguilla</taxon>
    </lineage>
</organism>
<reference evidence="1" key="1">
    <citation type="submission" date="2014-11" db="EMBL/GenBank/DDBJ databases">
        <authorList>
            <person name="Amaro Gonzalez C."/>
        </authorList>
    </citation>
    <scope>NUCLEOTIDE SEQUENCE</scope>
</reference>
<reference evidence="1" key="2">
    <citation type="journal article" date="2015" name="Fish Shellfish Immunol.">
        <title>Early steps in the European eel (Anguilla anguilla)-Vibrio vulnificus interaction in the gills: Role of the RtxA13 toxin.</title>
        <authorList>
            <person name="Callol A."/>
            <person name="Pajuelo D."/>
            <person name="Ebbesson L."/>
            <person name="Teles M."/>
            <person name="MacKenzie S."/>
            <person name="Amaro C."/>
        </authorList>
    </citation>
    <scope>NUCLEOTIDE SEQUENCE</scope>
</reference>
<sequence>MRTQTHTHTAHTHTHTHITLAHLHPSCARALRFTVTSSTDKGSVKIHAK</sequence>
<accession>A0A0E9Q369</accession>
<dbReference type="EMBL" id="GBXM01097610">
    <property type="protein sequence ID" value="JAH10967.1"/>
    <property type="molecule type" value="Transcribed_RNA"/>
</dbReference>
<evidence type="ECO:0000313" key="1">
    <source>
        <dbReference type="EMBL" id="JAH10967.1"/>
    </source>
</evidence>
<name>A0A0E9Q369_ANGAN</name>
<protein>
    <submittedName>
        <fullName evidence="1">Uncharacterized protein</fullName>
    </submittedName>
</protein>